<feature type="region of interest" description="Disordered" evidence="1">
    <location>
        <begin position="57"/>
        <end position="76"/>
    </location>
</feature>
<evidence type="ECO:0000313" key="4">
    <source>
        <dbReference type="EMBL" id="VTZ71348.1"/>
    </source>
</evidence>
<dbReference type="EMBL" id="LT608166">
    <property type="protein sequence ID" value="SCN63776.1"/>
    <property type="molecule type" value="Genomic_DNA"/>
</dbReference>
<dbReference type="Proteomes" id="UP000195489">
    <property type="component" value="Chromosome 14"/>
</dbReference>
<dbReference type="Proteomes" id="UP000507163">
    <property type="component" value="Chromosome 14"/>
</dbReference>
<reference evidence="4 5" key="1">
    <citation type="journal article" date="2014" name="BMC Biol.">
        <title>A comprehensive evaluation of rodent malaria parasite genomes and gene expression.</title>
        <authorList>
            <person name="Otto T.D."/>
            <person name="Bohme U."/>
            <person name="Jackson A.P."/>
            <person name="Hunt M."/>
            <person name="Franke-Fayard B."/>
            <person name="Hoeijmakers W.A."/>
            <person name="Religa A.A."/>
            <person name="Robertson L."/>
            <person name="Sanders M."/>
            <person name="Ogun S.A."/>
            <person name="Cunningham D."/>
            <person name="Erhart A."/>
            <person name="Billker O."/>
            <person name="Khan S.M."/>
            <person name="Stunnenberg H.G."/>
            <person name="Langhorne J."/>
            <person name="Holder A.A."/>
            <person name="Waters A.P."/>
            <person name="Newbold C.I."/>
            <person name="Pain A."/>
            <person name="Berriman M."/>
            <person name="Janse C.J."/>
        </authorList>
    </citation>
    <scope>NUCLEOTIDE SEQUENCE [LARGE SCALE GENOMIC DNA]</scope>
    <source>
        <strain evidence="4 5">AS</strain>
    </source>
</reference>
<accession>A0A077TS31</accession>
<dbReference type="VEuPathDB" id="PlasmoDB:PCHAS_1467150"/>
<dbReference type="GeneID" id="3497496"/>
<evidence type="ECO:0000313" key="6">
    <source>
        <dbReference type="Proteomes" id="UP000195489"/>
    </source>
</evidence>
<dbReference type="KEGG" id="pcb:PCHAS_1467150"/>
<reference evidence="6 7" key="3">
    <citation type="submission" date="2016-08" db="EMBL/GenBank/DDBJ databases">
        <authorList>
            <consortium name="Pathogen Informatics"/>
        </authorList>
    </citation>
    <scope>NUCLEOTIDE SEQUENCE [LARGE SCALE GENOMIC DNA]</scope>
    <source>
        <strain evidence="2 7">AJ</strain>
        <strain evidence="4">AS</strain>
        <strain evidence="3 6">CB</strain>
    </source>
</reference>
<name>A0A077TS31_PLACU</name>
<sequence>MFFKKKKENPSFGERMKNTKNRIGRRILKFALFFFTAQFAYKMANITWKLNNSHKPLPPENIKKISNEPQNEVVQI</sequence>
<feature type="compositionally biased region" description="Polar residues" evidence="1">
    <location>
        <begin position="67"/>
        <end position="76"/>
    </location>
</feature>
<reference evidence="4" key="2">
    <citation type="submission" date="2014-05" db="EMBL/GenBank/DDBJ databases">
        <authorList>
            <person name="Aslett M.A."/>
            <person name="De Silva N."/>
        </authorList>
    </citation>
    <scope>NUCLEOTIDE SEQUENCE</scope>
    <source>
        <strain evidence="4">AS</strain>
    </source>
</reference>
<proteinExistence type="predicted"/>
<evidence type="ECO:0000313" key="5">
    <source>
        <dbReference type="Proteomes" id="UP000071118"/>
    </source>
</evidence>
<evidence type="ECO:0000313" key="7">
    <source>
        <dbReference type="Proteomes" id="UP000507163"/>
    </source>
</evidence>
<dbReference type="EMBL" id="LT608180">
    <property type="protein sequence ID" value="SCM27033.1"/>
    <property type="molecule type" value="Genomic_DNA"/>
</dbReference>
<evidence type="ECO:0000313" key="2">
    <source>
        <dbReference type="EMBL" id="SCM27033.1"/>
    </source>
</evidence>
<evidence type="ECO:0000313" key="3">
    <source>
        <dbReference type="EMBL" id="SCN63776.1"/>
    </source>
</evidence>
<dbReference type="Proteomes" id="UP000071118">
    <property type="component" value="Chromosome 14"/>
</dbReference>
<dbReference type="RefSeq" id="XP_744382.1">
    <property type="nucleotide sequence ID" value="XM_739289.1"/>
</dbReference>
<gene>
    <name evidence="2" type="ORF">PCHAJ_000483900</name>
    <name evidence="4" type="ORF">PCHAS_1467150</name>
    <name evidence="3" type="ORF">PCHCB_000489300</name>
</gene>
<keyword evidence="5" id="KW-1185">Reference proteome</keyword>
<evidence type="ECO:0000256" key="1">
    <source>
        <dbReference type="SAM" id="MobiDB-lite"/>
    </source>
</evidence>
<dbReference type="AlphaFoldDB" id="A0A077TS31"/>
<dbReference type="OrthoDB" id="370823at2759"/>
<dbReference type="EMBL" id="LK022891">
    <property type="protein sequence ID" value="VTZ71348.1"/>
    <property type="molecule type" value="Genomic_DNA"/>
</dbReference>
<protein>
    <submittedName>
        <fullName evidence="3">Uncharacterized protein</fullName>
    </submittedName>
</protein>
<organism evidence="3 6">
    <name type="scientific">Plasmodium chabaudi chabaudi</name>
    <dbReference type="NCBI Taxonomy" id="31271"/>
    <lineage>
        <taxon>Eukaryota</taxon>
        <taxon>Sar</taxon>
        <taxon>Alveolata</taxon>
        <taxon>Apicomplexa</taxon>
        <taxon>Aconoidasida</taxon>
        <taxon>Haemosporida</taxon>
        <taxon>Plasmodiidae</taxon>
        <taxon>Plasmodium</taxon>
        <taxon>Plasmodium (Vinckeia)</taxon>
    </lineage>
</organism>